<dbReference type="AlphaFoldDB" id="A0A538TXK3"/>
<comment type="caution">
    <text evidence="3">The sequence shown here is derived from an EMBL/GenBank/DDBJ whole genome shotgun (WGS) entry which is preliminary data.</text>
</comment>
<evidence type="ECO:0000313" key="3">
    <source>
        <dbReference type="EMBL" id="TMQ68331.1"/>
    </source>
</evidence>
<dbReference type="Gene3D" id="3.40.50.150">
    <property type="entry name" value="Vaccinia Virus protein VP39"/>
    <property type="match status" value="1"/>
</dbReference>
<sequence>MKGEKDYVLGTHDDEIARLELQHRVWRPRALDAWRRAGFTVGQTLLDVGCGPGNAALDLADIVGPTGRVVAIDRSRRFLDALEKGRRRRGLEHLETIELDLDQAELLAIAADGAWSRWVFAFVTRPRDLLARVRAALRPGGVLVLHEYCDYSTWRVAPRSDEMEEFVRVVMKSWRASGGEPDIGLDLPRWLDELGFETRSLTPLIDVITPSSFVWQWPKA</sequence>
<dbReference type="GO" id="GO:0008757">
    <property type="term" value="F:S-adenosylmethionine-dependent methyltransferase activity"/>
    <property type="evidence" value="ECO:0007669"/>
    <property type="project" value="InterPro"/>
</dbReference>
<dbReference type="Pfam" id="PF08241">
    <property type="entry name" value="Methyltransf_11"/>
    <property type="match status" value="1"/>
</dbReference>
<proteinExistence type="predicted"/>
<organism evidence="3 4">
    <name type="scientific">Eiseniibacteriota bacterium</name>
    <dbReference type="NCBI Taxonomy" id="2212470"/>
    <lineage>
        <taxon>Bacteria</taxon>
        <taxon>Candidatus Eiseniibacteriota</taxon>
    </lineage>
</organism>
<dbReference type="PANTHER" id="PTHR43861">
    <property type="entry name" value="TRANS-ACONITATE 2-METHYLTRANSFERASE-RELATED"/>
    <property type="match status" value="1"/>
</dbReference>
<feature type="domain" description="Methyltransferase type 11" evidence="2">
    <location>
        <begin position="46"/>
        <end position="145"/>
    </location>
</feature>
<dbReference type="CDD" id="cd02440">
    <property type="entry name" value="AdoMet_MTases"/>
    <property type="match status" value="1"/>
</dbReference>
<dbReference type="InterPro" id="IPR013216">
    <property type="entry name" value="Methyltransf_11"/>
</dbReference>
<keyword evidence="1 3" id="KW-0808">Transferase</keyword>
<accession>A0A538TXK3</accession>
<dbReference type="PANTHER" id="PTHR43861:SF3">
    <property type="entry name" value="PUTATIVE (AFU_ORTHOLOGUE AFUA_2G14390)-RELATED"/>
    <property type="match status" value="1"/>
</dbReference>
<name>A0A538TXK3_UNCEI</name>
<protein>
    <submittedName>
        <fullName evidence="3">Methyltransferase domain-containing protein</fullName>
    </submittedName>
</protein>
<dbReference type="Proteomes" id="UP000316609">
    <property type="component" value="Unassembled WGS sequence"/>
</dbReference>
<dbReference type="EMBL" id="VBOY01000012">
    <property type="protein sequence ID" value="TMQ68331.1"/>
    <property type="molecule type" value="Genomic_DNA"/>
</dbReference>
<dbReference type="SUPFAM" id="SSF53335">
    <property type="entry name" value="S-adenosyl-L-methionine-dependent methyltransferases"/>
    <property type="match status" value="1"/>
</dbReference>
<keyword evidence="3" id="KW-0489">Methyltransferase</keyword>
<evidence type="ECO:0000313" key="4">
    <source>
        <dbReference type="Proteomes" id="UP000316609"/>
    </source>
</evidence>
<dbReference type="InterPro" id="IPR029063">
    <property type="entry name" value="SAM-dependent_MTases_sf"/>
</dbReference>
<reference evidence="3 4" key="1">
    <citation type="journal article" date="2019" name="Nat. Microbiol.">
        <title>Mediterranean grassland soil C-N compound turnover is dependent on rainfall and depth, and is mediated by genomically divergent microorganisms.</title>
        <authorList>
            <person name="Diamond S."/>
            <person name="Andeer P.F."/>
            <person name="Li Z."/>
            <person name="Crits-Christoph A."/>
            <person name="Burstein D."/>
            <person name="Anantharaman K."/>
            <person name="Lane K.R."/>
            <person name="Thomas B.C."/>
            <person name="Pan C."/>
            <person name="Northen T.R."/>
            <person name="Banfield J.F."/>
        </authorList>
    </citation>
    <scope>NUCLEOTIDE SEQUENCE [LARGE SCALE GENOMIC DNA]</scope>
    <source>
        <strain evidence="3">WS_8</strain>
    </source>
</reference>
<gene>
    <name evidence="3" type="ORF">E6K78_01635</name>
</gene>
<evidence type="ECO:0000256" key="1">
    <source>
        <dbReference type="ARBA" id="ARBA00022679"/>
    </source>
</evidence>
<feature type="non-terminal residue" evidence="3">
    <location>
        <position position="220"/>
    </location>
</feature>
<evidence type="ECO:0000259" key="2">
    <source>
        <dbReference type="Pfam" id="PF08241"/>
    </source>
</evidence>
<dbReference type="GO" id="GO:0032259">
    <property type="term" value="P:methylation"/>
    <property type="evidence" value="ECO:0007669"/>
    <property type="project" value="UniProtKB-KW"/>
</dbReference>